<dbReference type="EMBL" id="JACASF010000001">
    <property type="protein sequence ID" value="KAF6500778.1"/>
    <property type="molecule type" value="Genomic_DNA"/>
</dbReference>
<dbReference type="PROSITE" id="PS50011">
    <property type="entry name" value="PROTEIN_KINASE_DOM"/>
    <property type="match status" value="1"/>
</dbReference>
<dbReference type="InterPro" id="IPR000719">
    <property type="entry name" value="Prot_kinase_dom"/>
</dbReference>
<dbReference type="Pfam" id="PF00069">
    <property type="entry name" value="Pkinase"/>
    <property type="match status" value="1"/>
</dbReference>
<accession>A0A7J8JVJ5</accession>
<dbReference type="PANTHER" id="PTHR15508">
    <property type="entry name" value="RIBOSOMAL PROTEIN S6 KINASE"/>
    <property type="match status" value="1"/>
</dbReference>
<keyword evidence="3" id="KW-1185">Reference proteome</keyword>
<feature type="domain" description="Protein kinase" evidence="1">
    <location>
        <begin position="1"/>
        <end position="183"/>
    </location>
</feature>
<dbReference type="GO" id="GO:0005769">
    <property type="term" value="C:early endosome"/>
    <property type="evidence" value="ECO:0007669"/>
    <property type="project" value="TreeGrafter"/>
</dbReference>
<organism evidence="2 3">
    <name type="scientific">Molossus molossus</name>
    <name type="common">Pallas' mastiff bat</name>
    <name type="synonym">Vespertilio molossus</name>
    <dbReference type="NCBI Taxonomy" id="27622"/>
    <lineage>
        <taxon>Eukaryota</taxon>
        <taxon>Metazoa</taxon>
        <taxon>Chordata</taxon>
        <taxon>Craniata</taxon>
        <taxon>Vertebrata</taxon>
        <taxon>Euteleostomi</taxon>
        <taxon>Mammalia</taxon>
        <taxon>Eutheria</taxon>
        <taxon>Laurasiatheria</taxon>
        <taxon>Chiroptera</taxon>
        <taxon>Yangochiroptera</taxon>
        <taxon>Molossidae</taxon>
        <taxon>Molossus</taxon>
    </lineage>
</organism>
<evidence type="ECO:0000259" key="1">
    <source>
        <dbReference type="PROSITE" id="PS50011"/>
    </source>
</evidence>
<dbReference type="Gene3D" id="1.10.510.10">
    <property type="entry name" value="Transferase(Phosphotransferase) domain 1"/>
    <property type="match status" value="1"/>
</dbReference>
<dbReference type="SUPFAM" id="SSF56112">
    <property type="entry name" value="Protein kinase-like (PK-like)"/>
    <property type="match status" value="1"/>
</dbReference>
<dbReference type="InterPro" id="IPR051866">
    <property type="entry name" value="Intracell_Sig-Traffick_Protein"/>
</dbReference>
<sequence length="240" mass="27043">MSGLALEGGKEIHQIFEDLDKKLALNSRFYIPEGCIQRWAAEMVVALEALHREGIVCHNLNPNNILLNDRGHIQLTYFSRWSEVEDSCDSNALEKMYCAPEVGAITEETEACDWWSLGAVLFELLTGKMLFECRPAGITTHTTLNMPECVSEEAHSLIKQLLQFNPVEHLGCWCRRYQISSIFHPCGLGRTDEVNIMQVVCTHSDLPWDRLSSRRQLCLAVTCGLLSIGIMTFRGNQAQG</sequence>
<dbReference type="InterPro" id="IPR011009">
    <property type="entry name" value="Kinase-like_dom_sf"/>
</dbReference>
<protein>
    <recommendedName>
        <fullName evidence="1">Protein kinase domain-containing protein</fullName>
    </recommendedName>
</protein>
<dbReference type="AlphaFoldDB" id="A0A7J8JVJ5"/>
<evidence type="ECO:0000313" key="2">
    <source>
        <dbReference type="EMBL" id="KAF6500778.1"/>
    </source>
</evidence>
<dbReference type="GO" id="GO:0004672">
    <property type="term" value="F:protein kinase activity"/>
    <property type="evidence" value="ECO:0007669"/>
    <property type="project" value="InterPro"/>
</dbReference>
<dbReference type="InParanoid" id="A0A7J8JVJ5"/>
<dbReference type="SMART" id="SM00220">
    <property type="entry name" value="S_TKc"/>
    <property type="match status" value="1"/>
</dbReference>
<proteinExistence type="predicted"/>
<name>A0A7J8JVJ5_MOLMO</name>
<reference evidence="2 3" key="1">
    <citation type="journal article" date="2020" name="Nature">
        <title>Six reference-quality genomes reveal evolution of bat adaptations.</title>
        <authorList>
            <person name="Jebb D."/>
            <person name="Huang Z."/>
            <person name="Pippel M."/>
            <person name="Hughes G.M."/>
            <person name="Lavrichenko K."/>
            <person name="Devanna P."/>
            <person name="Winkler S."/>
            <person name="Jermiin L.S."/>
            <person name="Skirmuntt E.C."/>
            <person name="Katzourakis A."/>
            <person name="Burkitt-Gray L."/>
            <person name="Ray D.A."/>
            <person name="Sullivan K.A.M."/>
            <person name="Roscito J.G."/>
            <person name="Kirilenko B.M."/>
            <person name="Davalos L.M."/>
            <person name="Corthals A.P."/>
            <person name="Power M.L."/>
            <person name="Jones G."/>
            <person name="Ransome R.D."/>
            <person name="Dechmann D.K.N."/>
            <person name="Locatelli A.G."/>
            <person name="Puechmaille S.J."/>
            <person name="Fedrigo O."/>
            <person name="Jarvis E.D."/>
            <person name="Hiller M."/>
            <person name="Vernes S.C."/>
            <person name="Myers E.W."/>
            <person name="Teeling E.C."/>
        </authorList>
    </citation>
    <scope>NUCLEOTIDE SEQUENCE [LARGE SCALE GENOMIC DNA]</scope>
    <source>
        <strain evidence="2">MMolMol1</strain>
        <tissue evidence="2">Muscle</tissue>
    </source>
</reference>
<dbReference type="PANTHER" id="PTHR15508:SF2">
    <property type="entry name" value="RIBOSOMAL PROTEIN S6 KINASE DELTA-1"/>
    <property type="match status" value="1"/>
</dbReference>
<evidence type="ECO:0000313" key="3">
    <source>
        <dbReference type="Proteomes" id="UP000550707"/>
    </source>
</evidence>
<dbReference type="GO" id="GO:0005524">
    <property type="term" value="F:ATP binding"/>
    <property type="evidence" value="ECO:0007669"/>
    <property type="project" value="InterPro"/>
</dbReference>
<comment type="caution">
    <text evidence="2">The sequence shown here is derived from an EMBL/GenBank/DDBJ whole genome shotgun (WGS) entry which is preliminary data.</text>
</comment>
<dbReference type="Proteomes" id="UP000550707">
    <property type="component" value="Unassembled WGS sequence"/>
</dbReference>
<gene>
    <name evidence="2" type="ORF">HJG59_007832</name>
</gene>